<dbReference type="GO" id="GO:0019239">
    <property type="term" value="F:deaminase activity"/>
    <property type="evidence" value="ECO:0007669"/>
    <property type="project" value="TreeGrafter"/>
</dbReference>
<dbReference type="PATRIC" id="fig|1223523.3.peg.5124"/>
<dbReference type="EMBL" id="AORZ01000106">
    <property type="protein sequence ID" value="EME97680.1"/>
    <property type="molecule type" value="Genomic_DNA"/>
</dbReference>
<dbReference type="CDD" id="cd00448">
    <property type="entry name" value="YjgF_YER057c_UK114_family"/>
    <property type="match status" value="1"/>
</dbReference>
<dbReference type="RefSeq" id="WP_004951334.1">
    <property type="nucleotide sequence ID" value="NZ_AORZ01000106.1"/>
</dbReference>
<gene>
    <name evidence="2" type="ORF">H340_25237</name>
</gene>
<dbReference type="Pfam" id="PF01042">
    <property type="entry name" value="Ribonuc_L-PSP"/>
    <property type="match status" value="1"/>
</dbReference>
<reference evidence="2 3" key="1">
    <citation type="journal article" date="2013" name="Genome Announc.">
        <title>Whole-Genome Shotgun Assembly and Analysis of the Genome of Streptomyces mobaraensis DSM 40847, a Strain for Industrial Production of Microbial Transglutaminase.</title>
        <authorList>
            <person name="Yang H."/>
            <person name="He T."/>
            <person name="Wu W."/>
            <person name="Zhu W."/>
            <person name="Lu B."/>
            <person name="Sun W."/>
        </authorList>
    </citation>
    <scope>NUCLEOTIDE SEQUENCE [LARGE SCALE GENOMIC DNA]</scope>
    <source>
        <strain evidence="2 3">DSM 40847</strain>
    </source>
</reference>
<name>M3C0Z1_STRM1</name>
<dbReference type="Gene3D" id="3.30.1330.40">
    <property type="entry name" value="RutC-like"/>
    <property type="match status" value="1"/>
</dbReference>
<dbReference type="STRING" id="1223523.H340_25237"/>
<comment type="caution">
    <text evidence="2">The sequence shown here is derived from an EMBL/GenBank/DDBJ whole genome shotgun (WGS) entry which is preliminary data.</text>
</comment>
<dbReference type="GO" id="GO:0005829">
    <property type="term" value="C:cytosol"/>
    <property type="evidence" value="ECO:0007669"/>
    <property type="project" value="TreeGrafter"/>
</dbReference>
<dbReference type="PANTHER" id="PTHR11803">
    <property type="entry name" value="2-IMINOBUTANOATE/2-IMINOPROPANOATE DEAMINASE RIDA"/>
    <property type="match status" value="1"/>
</dbReference>
<evidence type="ECO:0000256" key="1">
    <source>
        <dbReference type="ARBA" id="ARBA00010552"/>
    </source>
</evidence>
<dbReference type="PANTHER" id="PTHR11803:SF58">
    <property type="entry name" value="PROTEIN HMF1-RELATED"/>
    <property type="match status" value="1"/>
</dbReference>
<protein>
    <submittedName>
        <fullName evidence="2">Endoribonuclease L-PSP</fullName>
    </submittedName>
</protein>
<sequence length="138" mass="14572">MRIMTDATHLTHIPAPDGVAPARGYSHVVIGTGRLVAVSGQVAFDEDGRVVGEGDIRAQARQVFENLRRCLAGAGASFGDVVKLTYFLTDVADLPVIREVRDEFVDAGCLPASSAVQVVALFRPELLVEVEALAVVGG</sequence>
<accession>M3C0Z1</accession>
<dbReference type="Proteomes" id="UP000011740">
    <property type="component" value="Unassembled WGS sequence"/>
</dbReference>
<dbReference type="InterPro" id="IPR006175">
    <property type="entry name" value="YjgF/YER057c/UK114"/>
</dbReference>
<proteinExistence type="inferred from homology"/>
<evidence type="ECO:0000313" key="3">
    <source>
        <dbReference type="Proteomes" id="UP000011740"/>
    </source>
</evidence>
<comment type="similarity">
    <text evidence="1">Belongs to the RutC family.</text>
</comment>
<dbReference type="eggNOG" id="COG0251">
    <property type="taxonomic scope" value="Bacteria"/>
</dbReference>
<dbReference type="InterPro" id="IPR035959">
    <property type="entry name" value="RutC-like_sf"/>
</dbReference>
<dbReference type="SUPFAM" id="SSF55298">
    <property type="entry name" value="YjgF-like"/>
    <property type="match status" value="1"/>
</dbReference>
<evidence type="ECO:0000313" key="2">
    <source>
        <dbReference type="EMBL" id="EME97680.1"/>
    </source>
</evidence>
<organism evidence="2 3">
    <name type="scientific">Streptomyces mobaraensis (strain ATCC 29032 / DSM 40847 / JCM 4168 / NBRC 13819 / NCIMB 11159 / IPCR 16-22)</name>
    <dbReference type="NCBI Taxonomy" id="1223523"/>
    <lineage>
        <taxon>Bacteria</taxon>
        <taxon>Bacillati</taxon>
        <taxon>Actinomycetota</taxon>
        <taxon>Actinomycetes</taxon>
        <taxon>Kitasatosporales</taxon>
        <taxon>Streptomycetaceae</taxon>
        <taxon>Streptomyces</taxon>
    </lineage>
</organism>
<dbReference type="AlphaFoldDB" id="M3C0Z1"/>